<evidence type="ECO:0000256" key="2">
    <source>
        <dbReference type="ARBA" id="ARBA00009477"/>
    </source>
</evidence>
<accession>A0A4R1HHP4</accession>
<dbReference type="Pfam" id="PF26002">
    <property type="entry name" value="Beta-barrel_AprE"/>
    <property type="match status" value="1"/>
</dbReference>
<dbReference type="RefSeq" id="WP_131837306.1">
    <property type="nucleotide sequence ID" value="NZ_SMFY01000005.1"/>
</dbReference>
<evidence type="ECO:0000256" key="4">
    <source>
        <dbReference type="ARBA" id="ARBA00022475"/>
    </source>
</evidence>
<dbReference type="NCBIfam" id="TIGR01843">
    <property type="entry name" value="type_I_hlyD"/>
    <property type="match status" value="1"/>
</dbReference>
<comment type="similarity">
    <text evidence="2 9">Belongs to the membrane fusion protein (MFP) (TC 8.A.1) family.</text>
</comment>
<evidence type="ECO:0000256" key="1">
    <source>
        <dbReference type="ARBA" id="ARBA00004377"/>
    </source>
</evidence>
<keyword evidence="3 9" id="KW-0813">Transport</keyword>
<sequence length="455" mass="49193">MTDTLAADTLFARLRARLSRLLPAASVADDGVNRHLWLALIVALFLVVGCGGWAATAALNGAVLAAGTVVVESHAKRIQHPEGGVVGEIRVRNGQKVAAADVLLRLDDTVTRANLAVVDTQLVELAARRARLEAERDSRSTIDYSAALLARRAEENAGRAIEGEVSLFNSRRAALEGQVLQMRARIEQLVDEAAGLSAQITAKSAELGYIAEEIAGATELHGKGLTPLTRLRSLQREQVRIEGERGQLQAELARSRGRTSETELQIIQIGQDMRAEVIEELREIEGKWAELQERRIAAQDKLTRVELIAPISGVVHELATHTVGGVIAPGETAMLIVPEHDRLVVEIHVNPADIDQVLIGQPAIVRLSAFSQKSTPELAGTVARIAADLTKDEKAGTSFYVAQVALPAQEIARLNGLQLMPGMPAEVHLQTGERTALSYLVKPLRDQIARAMREE</sequence>
<feature type="domain" description="AprE-like long alpha-helical hairpin" evidence="11">
    <location>
        <begin position="112"/>
        <end position="301"/>
    </location>
</feature>
<gene>
    <name evidence="13" type="ORF">EV667_4285</name>
</gene>
<keyword evidence="7 9" id="KW-1133">Transmembrane helix</keyword>
<keyword evidence="8 9" id="KW-0472">Membrane</keyword>
<evidence type="ECO:0000256" key="7">
    <source>
        <dbReference type="ARBA" id="ARBA00022989"/>
    </source>
</evidence>
<dbReference type="InterPro" id="IPR058781">
    <property type="entry name" value="HH_AprE-like"/>
</dbReference>
<evidence type="ECO:0000259" key="12">
    <source>
        <dbReference type="Pfam" id="PF26002"/>
    </source>
</evidence>
<evidence type="ECO:0000259" key="11">
    <source>
        <dbReference type="Pfam" id="PF25994"/>
    </source>
</evidence>
<evidence type="ECO:0000256" key="10">
    <source>
        <dbReference type="SAM" id="Coils"/>
    </source>
</evidence>
<keyword evidence="5 9" id="KW-0997">Cell inner membrane</keyword>
<reference evidence="13 14" key="1">
    <citation type="submission" date="2019-03" db="EMBL/GenBank/DDBJ databases">
        <title>Genomic Encyclopedia of Type Strains, Phase IV (KMG-IV): sequencing the most valuable type-strain genomes for metagenomic binning, comparative biology and taxonomic classification.</title>
        <authorList>
            <person name="Goeker M."/>
        </authorList>
    </citation>
    <scope>NUCLEOTIDE SEQUENCE [LARGE SCALE GENOMIC DNA]</scope>
    <source>
        <strain evidence="13 14">DSM 101</strain>
    </source>
</reference>
<dbReference type="PANTHER" id="PTHR30386">
    <property type="entry name" value="MEMBRANE FUSION SUBUNIT OF EMRAB-TOLC MULTIDRUG EFFLUX PUMP"/>
    <property type="match status" value="1"/>
</dbReference>
<protein>
    <recommendedName>
        <fullName evidence="9">Membrane fusion protein (MFP) family protein</fullName>
    </recommendedName>
</protein>
<feature type="domain" description="AprE-like beta-barrel" evidence="12">
    <location>
        <begin position="343"/>
        <end position="432"/>
    </location>
</feature>
<dbReference type="InterPro" id="IPR050739">
    <property type="entry name" value="MFP"/>
</dbReference>
<feature type="transmembrane region" description="Helical" evidence="9">
    <location>
        <begin position="36"/>
        <end position="55"/>
    </location>
</feature>
<dbReference type="InterPro" id="IPR010129">
    <property type="entry name" value="T1SS_HlyD"/>
</dbReference>
<feature type="coiled-coil region" evidence="10">
    <location>
        <begin position="172"/>
        <end position="199"/>
    </location>
</feature>
<dbReference type="Pfam" id="PF25994">
    <property type="entry name" value="HH_AprE"/>
    <property type="match status" value="1"/>
</dbReference>
<dbReference type="InterPro" id="IPR058982">
    <property type="entry name" value="Beta-barrel_AprE"/>
</dbReference>
<evidence type="ECO:0000256" key="9">
    <source>
        <dbReference type="RuleBase" id="RU365093"/>
    </source>
</evidence>
<dbReference type="GO" id="GO:0015031">
    <property type="term" value="P:protein transport"/>
    <property type="evidence" value="ECO:0007669"/>
    <property type="project" value="InterPro"/>
</dbReference>
<proteinExistence type="inferred from homology"/>
<keyword evidence="14" id="KW-1185">Reference proteome</keyword>
<dbReference type="AlphaFoldDB" id="A0A4R1HHP4"/>
<evidence type="ECO:0000256" key="8">
    <source>
        <dbReference type="ARBA" id="ARBA00023136"/>
    </source>
</evidence>
<evidence type="ECO:0000256" key="5">
    <source>
        <dbReference type="ARBA" id="ARBA00022519"/>
    </source>
</evidence>
<evidence type="ECO:0000256" key="3">
    <source>
        <dbReference type="ARBA" id="ARBA00022448"/>
    </source>
</evidence>
<dbReference type="PRINTS" id="PR01490">
    <property type="entry name" value="RTXTOXIND"/>
</dbReference>
<dbReference type="Proteomes" id="UP000295030">
    <property type="component" value="Unassembled WGS sequence"/>
</dbReference>
<organism evidence="13 14">
    <name type="scientific">Ancylobacter aquaticus</name>
    <dbReference type="NCBI Taxonomy" id="100"/>
    <lineage>
        <taxon>Bacteria</taxon>
        <taxon>Pseudomonadati</taxon>
        <taxon>Pseudomonadota</taxon>
        <taxon>Alphaproteobacteria</taxon>
        <taxon>Hyphomicrobiales</taxon>
        <taxon>Xanthobacteraceae</taxon>
        <taxon>Ancylobacter</taxon>
    </lineage>
</organism>
<keyword evidence="4 9" id="KW-1003">Cell membrane</keyword>
<name>A0A4R1HHP4_ANCAQ</name>
<dbReference type="EMBL" id="SMFY01000005">
    <property type="protein sequence ID" value="TCK19820.1"/>
    <property type="molecule type" value="Genomic_DNA"/>
</dbReference>
<evidence type="ECO:0000256" key="6">
    <source>
        <dbReference type="ARBA" id="ARBA00022692"/>
    </source>
</evidence>
<evidence type="ECO:0000313" key="14">
    <source>
        <dbReference type="Proteomes" id="UP000295030"/>
    </source>
</evidence>
<dbReference type="GO" id="GO:0005886">
    <property type="term" value="C:plasma membrane"/>
    <property type="evidence" value="ECO:0007669"/>
    <property type="project" value="UniProtKB-SubCell"/>
</dbReference>
<dbReference type="PANTHER" id="PTHR30386:SF17">
    <property type="entry name" value="ALKALINE PROTEASE SECRETION PROTEIN APRE"/>
    <property type="match status" value="1"/>
</dbReference>
<feature type="coiled-coil region" evidence="10">
    <location>
        <begin position="231"/>
        <end position="301"/>
    </location>
</feature>
<evidence type="ECO:0000313" key="13">
    <source>
        <dbReference type="EMBL" id="TCK19820.1"/>
    </source>
</evidence>
<comment type="subcellular location">
    <subcellularLocation>
        <location evidence="1 9">Cell inner membrane</location>
        <topology evidence="1 9">Single-pass membrane protein</topology>
    </subcellularLocation>
</comment>
<dbReference type="Gene3D" id="2.40.30.170">
    <property type="match status" value="1"/>
</dbReference>
<comment type="caution">
    <text evidence="13">The sequence shown here is derived from an EMBL/GenBank/DDBJ whole genome shotgun (WGS) entry which is preliminary data.</text>
</comment>
<dbReference type="OrthoDB" id="9810980at2"/>
<keyword evidence="10" id="KW-0175">Coiled coil</keyword>
<keyword evidence="6 9" id="KW-0812">Transmembrane</keyword>